<proteinExistence type="predicted"/>
<gene>
    <name evidence="2" type="ORF">CLODIP_2_CD08865</name>
</gene>
<feature type="chain" id="PRO_5035865212" evidence="1">
    <location>
        <begin position="20"/>
        <end position="241"/>
    </location>
</feature>
<feature type="signal peptide" evidence="1">
    <location>
        <begin position="1"/>
        <end position="19"/>
    </location>
</feature>
<dbReference type="Proteomes" id="UP000494165">
    <property type="component" value="Unassembled WGS sequence"/>
</dbReference>
<keyword evidence="1" id="KW-0732">Signal</keyword>
<accession>A0A8S1BWV5</accession>
<comment type="caution">
    <text evidence="2">The sequence shown here is derived from an EMBL/GenBank/DDBJ whole genome shotgun (WGS) entry which is preliminary data.</text>
</comment>
<dbReference type="EMBL" id="CADEPI010000003">
    <property type="protein sequence ID" value="CAB3360267.1"/>
    <property type="molecule type" value="Genomic_DNA"/>
</dbReference>
<protein>
    <submittedName>
        <fullName evidence="2">Uncharacterized protein</fullName>
    </submittedName>
</protein>
<evidence type="ECO:0000313" key="2">
    <source>
        <dbReference type="EMBL" id="CAB3360267.1"/>
    </source>
</evidence>
<dbReference type="AlphaFoldDB" id="A0A8S1BWV5"/>
<reference evidence="2 3" key="1">
    <citation type="submission" date="2020-04" db="EMBL/GenBank/DDBJ databases">
        <authorList>
            <person name="Alioto T."/>
            <person name="Alioto T."/>
            <person name="Gomez Garrido J."/>
        </authorList>
    </citation>
    <scope>NUCLEOTIDE SEQUENCE [LARGE SCALE GENOMIC DNA]</scope>
</reference>
<name>A0A8S1BWV5_9INSE</name>
<evidence type="ECO:0000256" key="1">
    <source>
        <dbReference type="SAM" id="SignalP"/>
    </source>
</evidence>
<keyword evidence="3" id="KW-1185">Reference proteome</keyword>
<evidence type="ECO:0000313" key="3">
    <source>
        <dbReference type="Proteomes" id="UP000494165"/>
    </source>
</evidence>
<organism evidence="2 3">
    <name type="scientific">Cloeon dipterum</name>
    <dbReference type="NCBI Taxonomy" id="197152"/>
    <lineage>
        <taxon>Eukaryota</taxon>
        <taxon>Metazoa</taxon>
        <taxon>Ecdysozoa</taxon>
        <taxon>Arthropoda</taxon>
        <taxon>Hexapoda</taxon>
        <taxon>Insecta</taxon>
        <taxon>Pterygota</taxon>
        <taxon>Palaeoptera</taxon>
        <taxon>Ephemeroptera</taxon>
        <taxon>Pisciforma</taxon>
        <taxon>Baetidae</taxon>
        <taxon>Cloeon</taxon>
    </lineage>
</organism>
<sequence>MDSMLFQAATALLFSLVLAVQGSNPRDSQYAANFPPLPTKAPGAAVAPTRSYFYNEKPPPGAVQAITDSPIIGKYVPKDITSKVHGSECTVYSEAFPDQYLTMASGYVHYYPELKRGNPKAVAGQWDWSGVWKITWLPYQGKNYFQLWNHETHTFLTYNETKYNFVRGTTKDKYVANLWDLVSHTKPHAASYYTIQHSQPPNGFLHALTSRAKSETRPVGILPQKQPINKDIYQWKISCGT</sequence>